<organism evidence="1 2">
    <name type="scientific">Heracleum sosnowskyi</name>
    <dbReference type="NCBI Taxonomy" id="360622"/>
    <lineage>
        <taxon>Eukaryota</taxon>
        <taxon>Viridiplantae</taxon>
        <taxon>Streptophyta</taxon>
        <taxon>Embryophyta</taxon>
        <taxon>Tracheophyta</taxon>
        <taxon>Spermatophyta</taxon>
        <taxon>Magnoliopsida</taxon>
        <taxon>eudicotyledons</taxon>
        <taxon>Gunneridae</taxon>
        <taxon>Pentapetalae</taxon>
        <taxon>asterids</taxon>
        <taxon>campanulids</taxon>
        <taxon>Apiales</taxon>
        <taxon>Apiaceae</taxon>
        <taxon>Apioideae</taxon>
        <taxon>apioid superclade</taxon>
        <taxon>Tordylieae</taxon>
        <taxon>Tordyliinae</taxon>
        <taxon>Heracleum</taxon>
    </lineage>
</organism>
<protein>
    <submittedName>
        <fullName evidence="1">DUF241 domain-containing protein</fullName>
    </submittedName>
</protein>
<comment type="caution">
    <text evidence="1">The sequence shown here is derived from an EMBL/GenBank/DDBJ whole genome shotgun (WGS) entry which is preliminary data.</text>
</comment>
<dbReference type="Pfam" id="PF03087">
    <property type="entry name" value="BPS1"/>
    <property type="match status" value="1"/>
</dbReference>
<dbReference type="AlphaFoldDB" id="A0AAD8N8W4"/>
<keyword evidence="2" id="KW-1185">Reference proteome</keyword>
<dbReference type="Proteomes" id="UP001237642">
    <property type="component" value="Unassembled WGS sequence"/>
</dbReference>
<name>A0AAD8N8W4_9APIA</name>
<sequence length="276" mass="31321">MIPSVFILINIQSMSHSRSISLPSRPHPSVANVEEHLCRVRSSATTSTSSFCNKLTDLNDMYECLDDLLHLPIMNSCNSEEVLGASIRLLDMCNTTKDAFSQMRASVQELESSLRRREADVSSKIGSYLICSKRVNKMVSKSFINFRKSQNKKSNETTAILSLLREVEEVTITVFESLFSSVFSAKEASKQNRWSMVFKSTQTKSVHGASEFQKMQMDLEALYKKKMNMQSDFSRIQETRKCLTALDMNMQQCEGDLDCLFRSLIKTRVTILNSAN</sequence>
<dbReference type="InterPro" id="IPR004320">
    <property type="entry name" value="BPS1_pln"/>
</dbReference>
<evidence type="ECO:0000313" key="2">
    <source>
        <dbReference type="Proteomes" id="UP001237642"/>
    </source>
</evidence>
<dbReference type="PANTHER" id="PTHR33070:SF129">
    <property type="entry name" value="DUF241 DOMAIN PROTEIN"/>
    <property type="match status" value="1"/>
</dbReference>
<dbReference type="EMBL" id="JAUIZM010000002">
    <property type="protein sequence ID" value="KAK1400352.1"/>
    <property type="molecule type" value="Genomic_DNA"/>
</dbReference>
<gene>
    <name evidence="1" type="ORF">POM88_010215</name>
</gene>
<dbReference type="PANTHER" id="PTHR33070">
    <property type="entry name" value="OS06G0725500 PROTEIN"/>
    <property type="match status" value="1"/>
</dbReference>
<proteinExistence type="predicted"/>
<dbReference type="GO" id="GO:0048367">
    <property type="term" value="P:shoot system development"/>
    <property type="evidence" value="ECO:0007669"/>
    <property type="project" value="InterPro"/>
</dbReference>
<accession>A0AAD8N8W4</accession>
<evidence type="ECO:0000313" key="1">
    <source>
        <dbReference type="EMBL" id="KAK1400352.1"/>
    </source>
</evidence>
<reference evidence="1" key="1">
    <citation type="submission" date="2023-02" db="EMBL/GenBank/DDBJ databases">
        <title>Genome of toxic invasive species Heracleum sosnowskyi carries increased number of genes despite the absence of recent whole-genome duplications.</title>
        <authorList>
            <person name="Schelkunov M."/>
            <person name="Shtratnikova V."/>
            <person name="Makarenko M."/>
            <person name="Klepikova A."/>
            <person name="Omelchenko D."/>
            <person name="Novikova G."/>
            <person name="Obukhova E."/>
            <person name="Bogdanov V."/>
            <person name="Penin A."/>
            <person name="Logacheva M."/>
        </authorList>
    </citation>
    <scope>NUCLEOTIDE SEQUENCE</scope>
    <source>
        <strain evidence="1">Hsosn_3</strain>
        <tissue evidence="1">Leaf</tissue>
    </source>
</reference>
<dbReference type="GO" id="GO:0048364">
    <property type="term" value="P:root development"/>
    <property type="evidence" value="ECO:0007669"/>
    <property type="project" value="InterPro"/>
</dbReference>
<reference evidence="1" key="2">
    <citation type="submission" date="2023-05" db="EMBL/GenBank/DDBJ databases">
        <authorList>
            <person name="Schelkunov M.I."/>
        </authorList>
    </citation>
    <scope>NUCLEOTIDE SEQUENCE</scope>
    <source>
        <strain evidence="1">Hsosn_3</strain>
        <tissue evidence="1">Leaf</tissue>
    </source>
</reference>